<evidence type="ECO:0000313" key="3">
    <source>
        <dbReference type="Proteomes" id="UP001501725"/>
    </source>
</evidence>
<dbReference type="SUPFAM" id="SSF55486">
    <property type="entry name" value="Metalloproteases ('zincins'), catalytic domain"/>
    <property type="match status" value="1"/>
</dbReference>
<evidence type="ECO:0008006" key="4">
    <source>
        <dbReference type="Google" id="ProtNLM"/>
    </source>
</evidence>
<sequence>MKRHTTLILLLLLALCGISHAQSASGSSHPAAAAVLFLDFDGHTVNGTQWNTAGPIACGPSNLSAAQQLEIFHRIAEDYRPFNINVTTDSTRYWAAPNKQRMRVIFTGTHGWYGNSVGGVAYIGSWTWGDNTPCFIFTTLLQNKTKWIAEAGAHEAGHTMGLRHQASYSATCSKLTDYHSGTGTGEISWAPIMGVGYYRNQTTWNLGPTNQGCTTSQSDLDVIAKTANGFGFRADDVADHFDAASLATFVGDSFRIDGVIGRTADRDLFRFRMPAAGRFRLDALPFSAAAGNEGADLDILVQLFDAEGRAVGAWNPAPLLNSVVDTALAAGTYFLQVDGKGNQFAPEYGSLGSYALQASTTPFQVLPLHRLQLRARANGAAHLLEWEIVADEVLTAQELEVSTNGRDFRPLAAPATTGRRFEHRPEGAGTQFYRLKVTFNNGRSYTSNTVAVQARATAATRLVSTVAQGGTLRVSCPQGARYAVYDAAGAVLTSGALPPGAAFLQLPLLPAGTYWVRFSGNGGNAVEKFFYPGR</sequence>
<name>A0ABP8G8Q4_9BACT</name>
<dbReference type="EMBL" id="BAABGY010000001">
    <property type="protein sequence ID" value="GAA4319504.1"/>
    <property type="molecule type" value="Genomic_DNA"/>
</dbReference>
<dbReference type="Gene3D" id="2.60.120.380">
    <property type="match status" value="1"/>
</dbReference>
<evidence type="ECO:0000313" key="2">
    <source>
        <dbReference type="EMBL" id="GAA4319504.1"/>
    </source>
</evidence>
<accession>A0ABP8G8Q4</accession>
<feature type="chain" id="PRO_5046178797" description="Peptidase C-terminal archaeal/bacterial domain-containing protein" evidence="1">
    <location>
        <begin position="22"/>
        <end position="534"/>
    </location>
</feature>
<comment type="caution">
    <text evidence="2">The sequence shown here is derived from an EMBL/GenBank/DDBJ whole genome shotgun (WGS) entry which is preliminary data.</text>
</comment>
<evidence type="ECO:0000256" key="1">
    <source>
        <dbReference type="SAM" id="SignalP"/>
    </source>
</evidence>
<reference evidence="3" key="1">
    <citation type="journal article" date="2019" name="Int. J. Syst. Evol. Microbiol.">
        <title>The Global Catalogue of Microorganisms (GCM) 10K type strain sequencing project: providing services to taxonomists for standard genome sequencing and annotation.</title>
        <authorList>
            <consortium name="The Broad Institute Genomics Platform"/>
            <consortium name="The Broad Institute Genome Sequencing Center for Infectious Disease"/>
            <person name="Wu L."/>
            <person name="Ma J."/>
        </authorList>
    </citation>
    <scope>NUCLEOTIDE SEQUENCE [LARGE SCALE GENOMIC DNA]</scope>
    <source>
        <strain evidence="3">JCM 17919</strain>
    </source>
</reference>
<gene>
    <name evidence="2" type="ORF">GCM10023184_04260</name>
</gene>
<organism evidence="2 3">
    <name type="scientific">Flaviaesturariibacter amylovorans</name>
    <dbReference type="NCBI Taxonomy" id="1084520"/>
    <lineage>
        <taxon>Bacteria</taxon>
        <taxon>Pseudomonadati</taxon>
        <taxon>Bacteroidota</taxon>
        <taxon>Chitinophagia</taxon>
        <taxon>Chitinophagales</taxon>
        <taxon>Chitinophagaceae</taxon>
        <taxon>Flaviaestuariibacter</taxon>
    </lineage>
</organism>
<proteinExistence type="predicted"/>
<protein>
    <recommendedName>
        <fullName evidence="4">Peptidase C-terminal archaeal/bacterial domain-containing protein</fullName>
    </recommendedName>
</protein>
<keyword evidence="3" id="KW-1185">Reference proteome</keyword>
<keyword evidence="1" id="KW-0732">Signal</keyword>
<feature type="signal peptide" evidence="1">
    <location>
        <begin position="1"/>
        <end position="21"/>
    </location>
</feature>
<dbReference type="Proteomes" id="UP001501725">
    <property type="component" value="Unassembled WGS sequence"/>
</dbReference>
<dbReference type="RefSeq" id="WP_345252995.1">
    <property type="nucleotide sequence ID" value="NZ_BAABGY010000001.1"/>
</dbReference>
<dbReference type="Pfam" id="PF13582">
    <property type="entry name" value="Reprolysin_3"/>
    <property type="match status" value="1"/>
</dbReference>